<dbReference type="InterPro" id="IPR007837">
    <property type="entry name" value="DinB"/>
</dbReference>
<evidence type="ECO:0000256" key="2">
    <source>
        <dbReference type="ARBA" id="ARBA00022723"/>
    </source>
</evidence>
<protein>
    <submittedName>
        <fullName evidence="4">Damage-inducible protein DinB</fullName>
    </submittedName>
</protein>
<keyword evidence="2 3" id="KW-0479">Metal-binding</keyword>
<dbReference type="PANTHER" id="PTHR37302:SF1">
    <property type="entry name" value="PROTEIN DINB"/>
    <property type="match status" value="1"/>
</dbReference>
<dbReference type="Pfam" id="PF05163">
    <property type="entry name" value="DinB"/>
    <property type="match status" value="1"/>
</dbReference>
<dbReference type="GO" id="GO:0046872">
    <property type="term" value="F:metal ion binding"/>
    <property type="evidence" value="ECO:0007669"/>
    <property type="project" value="UniProtKB-KW"/>
</dbReference>
<feature type="binding site" evidence="3">
    <location>
        <position position="50"/>
    </location>
    <ligand>
        <name>a divalent metal cation</name>
        <dbReference type="ChEBI" id="CHEBI:60240"/>
    </ligand>
</feature>
<dbReference type="EMBL" id="NJIH01000003">
    <property type="protein sequence ID" value="OWT63995.1"/>
    <property type="molecule type" value="Genomic_DNA"/>
</dbReference>
<accession>A0A225MRX6</accession>
<dbReference type="PANTHER" id="PTHR37302">
    <property type="entry name" value="SLR1116 PROTEIN"/>
    <property type="match status" value="1"/>
</dbReference>
<feature type="binding site" evidence="3">
    <location>
        <position position="134"/>
    </location>
    <ligand>
        <name>a divalent metal cation</name>
        <dbReference type="ChEBI" id="CHEBI:60240"/>
    </ligand>
</feature>
<comment type="similarity">
    <text evidence="1">Belongs to the DinB family.</text>
</comment>
<proteinExistence type="inferred from homology"/>
<evidence type="ECO:0000256" key="3">
    <source>
        <dbReference type="PIRSR" id="PIRSR607837-1"/>
    </source>
</evidence>
<name>A0A225MRX6_9BURK</name>
<sequence length="165" mass="18607">MMTKETVLMLARYSDWADQVLFKAMAGLPAGAVYKVGPSVFGSMVNTLNHNYQVDMIWRAHLLGVAHGFTSRRDVLHPELADLVKAQSEVNQWYIDWAQAQDAESLAERLKFNFVSGAPAEMPRGGMFLHVVNHKTYHRGWVGQMFFDFGAKPPQTDLSVFLCET</sequence>
<dbReference type="AlphaFoldDB" id="A0A225MRX6"/>
<organism evidence="4 5">
    <name type="scientific">Candidimonas nitroreducens</name>
    <dbReference type="NCBI Taxonomy" id="683354"/>
    <lineage>
        <taxon>Bacteria</taxon>
        <taxon>Pseudomonadati</taxon>
        <taxon>Pseudomonadota</taxon>
        <taxon>Betaproteobacteria</taxon>
        <taxon>Burkholderiales</taxon>
        <taxon>Alcaligenaceae</taxon>
        <taxon>Candidimonas</taxon>
    </lineage>
</organism>
<dbReference type="InterPro" id="IPR034660">
    <property type="entry name" value="DinB/YfiT-like"/>
</dbReference>
<keyword evidence="5" id="KW-1185">Reference proteome</keyword>
<evidence type="ECO:0000313" key="5">
    <source>
        <dbReference type="Proteomes" id="UP000214603"/>
    </source>
</evidence>
<reference evidence="5" key="1">
    <citation type="submission" date="2017-06" db="EMBL/GenBank/DDBJ databases">
        <title>Herbaspirillum phytohormonus sp. nov., isolated from the root nodule of Robinia pseudoacacia in lead-zinc mine.</title>
        <authorList>
            <person name="Fan M."/>
            <person name="Lin Y."/>
        </authorList>
    </citation>
    <scope>NUCLEOTIDE SEQUENCE [LARGE SCALE GENOMIC DNA]</scope>
    <source>
        <strain evidence="5">SC-089</strain>
    </source>
</reference>
<dbReference type="OrthoDB" id="9807509at2"/>
<dbReference type="Proteomes" id="UP000214603">
    <property type="component" value="Unassembled WGS sequence"/>
</dbReference>
<gene>
    <name evidence="4" type="ORF">CEY11_06760</name>
</gene>
<dbReference type="RefSeq" id="WP_088602575.1">
    <property type="nucleotide sequence ID" value="NZ_NJIH01000003.1"/>
</dbReference>
<feature type="binding site" evidence="3">
    <location>
        <position position="138"/>
    </location>
    <ligand>
        <name>a divalent metal cation</name>
        <dbReference type="ChEBI" id="CHEBI:60240"/>
    </ligand>
</feature>
<dbReference type="Gene3D" id="1.20.120.450">
    <property type="entry name" value="dinb family like domain"/>
    <property type="match status" value="1"/>
</dbReference>
<comment type="caution">
    <text evidence="4">The sequence shown here is derived from an EMBL/GenBank/DDBJ whole genome shotgun (WGS) entry which is preliminary data.</text>
</comment>
<evidence type="ECO:0000256" key="1">
    <source>
        <dbReference type="ARBA" id="ARBA00008635"/>
    </source>
</evidence>
<dbReference type="SUPFAM" id="SSF109854">
    <property type="entry name" value="DinB/YfiT-like putative metalloenzymes"/>
    <property type="match status" value="1"/>
</dbReference>
<evidence type="ECO:0000313" key="4">
    <source>
        <dbReference type="EMBL" id="OWT63995.1"/>
    </source>
</evidence>